<dbReference type="GO" id="GO:0016887">
    <property type="term" value="F:ATP hydrolysis activity"/>
    <property type="evidence" value="ECO:0007669"/>
    <property type="project" value="InterPro"/>
</dbReference>
<dbReference type="PROSITE" id="PS50893">
    <property type="entry name" value="ABC_TRANSPORTER_2"/>
    <property type="match status" value="1"/>
</dbReference>
<dbReference type="InterPro" id="IPR039421">
    <property type="entry name" value="Type_1_exporter"/>
</dbReference>
<dbReference type="SUPFAM" id="SSF52540">
    <property type="entry name" value="P-loop containing nucleoside triphosphate hydrolases"/>
    <property type="match status" value="2"/>
</dbReference>
<dbReference type="EMBL" id="NCKV01010062">
    <property type="protein sequence ID" value="RWS22018.1"/>
    <property type="molecule type" value="Genomic_DNA"/>
</dbReference>
<dbReference type="Gene3D" id="3.40.50.300">
    <property type="entry name" value="P-loop containing nucleotide triphosphate hydrolases"/>
    <property type="match status" value="2"/>
</dbReference>
<dbReference type="InterPro" id="IPR003439">
    <property type="entry name" value="ABC_transporter-like_ATP-bd"/>
</dbReference>
<dbReference type="InterPro" id="IPR003593">
    <property type="entry name" value="AAA+_ATPase"/>
</dbReference>
<name>A0A443S3A5_9ACAR</name>
<dbReference type="CDD" id="cd18578">
    <property type="entry name" value="ABC_6TM_Pgp_ABCB1_D2_like"/>
    <property type="match status" value="1"/>
</dbReference>
<comment type="caution">
    <text evidence="12">The sequence shown here is derived from an EMBL/GenBank/DDBJ whole genome shotgun (WGS) entry which is preliminary data.</text>
</comment>
<feature type="transmembrane region" description="Helical" evidence="9">
    <location>
        <begin position="514"/>
        <end position="535"/>
    </location>
</feature>
<keyword evidence="3" id="KW-0813">Transport</keyword>
<dbReference type="PROSITE" id="PS50929">
    <property type="entry name" value="ABC_TM1F"/>
    <property type="match status" value="1"/>
</dbReference>
<evidence type="ECO:0000256" key="5">
    <source>
        <dbReference type="ARBA" id="ARBA00022741"/>
    </source>
</evidence>
<dbReference type="Pfam" id="PF00664">
    <property type="entry name" value="ABC_membrane"/>
    <property type="match status" value="1"/>
</dbReference>
<dbReference type="Gene3D" id="1.20.1560.10">
    <property type="entry name" value="ABC transporter type 1, transmembrane domain"/>
    <property type="match status" value="2"/>
</dbReference>
<dbReference type="GO" id="GO:0005743">
    <property type="term" value="C:mitochondrial inner membrane"/>
    <property type="evidence" value="ECO:0007669"/>
    <property type="project" value="TreeGrafter"/>
</dbReference>
<dbReference type="InterPro" id="IPR036640">
    <property type="entry name" value="ABC1_TM_sf"/>
</dbReference>
<evidence type="ECO:0000256" key="6">
    <source>
        <dbReference type="ARBA" id="ARBA00022840"/>
    </source>
</evidence>
<evidence type="ECO:0000256" key="1">
    <source>
        <dbReference type="ARBA" id="ARBA00004141"/>
    </source>
</evidence>
<evidence type="ECO:0000313" key="12">
    <source>
        <dbReference type="EMBL" id="RWS22018.1"/>
    </source>
</evidence>
<dbReference type="PANTHER" id="PTHR43394">
    <property type="entry name" value="ATP-DEPENDENT PERMEASE MDL1, MITOCHONDRIAL"/>
    <property type="match status" value="1"/>
</dbReference>
<evidence type="ECO:0000256" key="9">
    <source>
        <dbReference type="SAM" id="Phobius"/>
    </source>
</evidence>
<dbReference type="GO" id="GO:0015421">
    <property type="term" value="F:ABC-type oligopeptide transporter activity"/>
    <property type="evidence" value="ECO:0007669"/>
    <property type="project" value="TreeGrafter"/>
</dbReference>
<sequence length="770" mass="84594">ASPYLEAINIGRAAAKKVFETIQRQPKIDSYSQTGKALARVQGKITFQNVFFNYPSRPDVKILQGLTVSINPGETVAFVGSSGCGKSTSIQLIQRFYDPNHGHVSLDGIDLKDLNVGWLRDQIGVVGQEPVLFGMSIEENIRLGNQSATKHEIIAAAMDANAHDFIKQLPNGYDTIIGERGAQISGGQKQRIAIARALVKQPKILLLDEATSALDFESEAVVQEALEKASQGRTTVIVAHRLSTIQSADKIIAMEKGIVREIGTHSQLMEAKGLYYQLVSSQEQEKEEEEEEEKFEEVTIEPDARLNRHISVNSEGAESVESVSSTELKSSEKSALIRLFKMVIHYKFSFLIGCLSSAVMGITYPLYGVIFGEILGSLKLIHTPEIDMHVVKYAVMFVGLGVAAGLSSFLQVLFTSLLFTRLTDFFDQIFIFGAIGERITMKLRVNCFQAYMKQDMQYFDDPLNSIGALCARLSSHTSDVNGAAGSRIAIMLQSAFCVIGFVVIAMIYDPRLGAVVLAFVPVIIVAAVLEARIMAAQLKSASNAKEGATKVAVEALSSIRTVASLRTENTFYARYENELIKQYKRTKLKCHLRGFILGFSQSVMSFSFAGGLWYGSLLIIEGAIEYHDVFKVVEGIVYGTSLLGQAVAFSSDYQKGKRAAVSIFKLLSRKPKIVVDNDSGMKLKSLEGKVQFNNVRFSYPTRKEAKVLRNLNFTAESGEAVALVGGSGCGKSTTIQLLERFYDSDAGGVVSYQKIVSKLWINTRIITVHR</sequence>
<feature type="transmembrane region" description="Helical" evidence="9">
    <location>
        <begin position="348"/>
        <end position="370"/>
    </location>
</feature>
<dbReference type="GO" id="GO:0005524">
    <property type="term" value="F:ATP binding"/>
    <property type="evidence" value="ECO:0007669"/>
    <property type="project" value="UniProtKB-KW"/>
</dbReference>
<feature type="non-terminal residue" evidence="12">
    <location>
        <position position="1"/>
    </location>
</feature>
<dbReference type="CDD" id="cd03249">
    <property type="entry name" value="ABC_MTABC3_MDL1_MDL2"/>
    <property type="match status" value="1"/>
</dbReference>
<keyword evidence="5" id="KW-0547">Nucleotide-binding</keyword>
<feature type="transmembrane region" description="Helical" evidence="9">
    <location>
        <begin position="390"/>
        <end position="419"/>
    </location>
</feature>
<evidence type="ECO:0000256" key="4">
    <source>
        <dbReference type="ARBA" id="ARBA00022692"/>
    </source>
</evidence>
<keyword evidence="8 9" id="KW-0472">Membrane</keyword>
<feature type="transmembrane region" description="Helical" evidence="9">
    <location>
        <begin position="488"/>
        <end position="508"/>
    </location>
</feature>
<dbReference type="SUPFAM" id="SSF90123">
    <property type="entry name" value="ABC transporter transmembrane region"/>
    <property type="match status" value="1"/>
</dbReference>
<dbReference type="SMART" id="SM00382">
    <property type="entry name" value="AAA"/>
    <property type="match status" value="1"/>
</dbReference>
<evidence type="ECO:0000256" key="3">
    <source>
        <dbReference type="ARBA" id="ARBA00022448"/>
    </source>
</evidence>
<dbReference type="InterPro" id="IPR027417">
    <property type="entry name" value="P-loop_NTPase"/>
</dbReference>
<feature type="domain" description="ABC transmembrane type-1" evidence="11">
    <location>
        <begin position="351"/>
        <end position="655"/>
    </location>
</feature>
<dbReference type="InterPro" id="IPR017871">
    <property type="entry name" value="ABC_transporter-like_CS"/>
</dbReference>
<dbReference type="InterPro" id="IPR011527">
    <property type="entry name" value="ABC1_TM_dom"/>
</dbReference>
<dbReference type="FunFam" id="3.40.50.300:FF:000205">
    <property type="entry name" value="ABC transporter B family member 4"/>
    <property type="match status" value="1"/>
</dbReference>
<keyword evidence="6" id="KW-0067">ATP-binding</keyword>
<comment type="subcellular location">
    <subcellularLocation>
        <location evidence="1">Membrane</location>
        <topology evidence="1">Multi-pass membrane protein</topology>
    </subcellularLocation>
</comment>
<feature type="non-terminal residue" evidence="12">
    <location>
        <position position="770"/>
    </location>
</feature>
<dbReference type="VEuPathDB" id="VectorBase:LDEU010022"/>
<organism evidence="12 13">
    <name type="scientific">Leptotrombidium deliense</name>
    <dbReference type="NCBI Taxonomy" id="299467"/>
    <lineage>
        <taxon>Eukaryota</taxon>
        <taxon>Metazoa</taxon>
        <taxon>Ecdysozoa</taxon>
        <taxon>Arthropoda</taxon>
        <taxon>Chelicerata</taxon>
        <taxon>Arachnida</taxon>
        <taxon>Acari</taxon>
        <taxon>Acariformes</taxon>
        <taxon>Trombidiformes</taxon>
        <taxon>Prostigmata</taxon>
        <taxon>Anystina</taxon>
        <taxon>Parasitengona</taxon>
        <taxon>Trombiculoidea</taxon>
        <taxon>Trombiculidae</taxon>
        <taxon>Leptotrombidium</taxon>
    </lineage>
</organism>
<feature type="transmembrane region" description="Helical" evidence="9">
    <location>
        <begin position="594"/>
        <end position="614"/>
    </location>
</feature>
<dbReference type="AlphaFoldDB" id="A0A443S3A5"/>
<keyword evidence="4 9" id="KW-0812">Transmembrane</keyword>
<comment type="similarity">
    <text evidence="2">Belongs to the ABC transporter superfamily. ABCB family. Multidrug resistance exporter (TC 3.A.1.201) subfamily.</text>
</comment>
<dbReference type="Pfam" id="PF00005">
    <property type="entry name" value="ABC_tran"/>
    <property type="match status" value="2"/>
</dbReference>
<reference evidence="12 13" key="1">
    <citation type="journal article" date="2018" name="Gigascience">
        <title>Genomes of trombidid mites reveal novel predicted allergens and laterally-transferred genes associated with secondary metabolism.</title>
        <authorList>
            <person name="Dong X."/>
            <person name="Chaisiri K."/>
            <person name="Xia D."/>
            <person name="Armstrong S.D."/>
            <person name="Fang Y."/>
            <person name="Donnelly M.J."/>
            <person name="Kadowaki T."/>
            <person name="McGarry J.W."/>
            <person name="Darby A.C."/>
            <person name="Makepeace B.L."/>
        </authorList>
    </citation>
    <scope>NUCLEOTIDE SEQUENCE [LARGE SCALE GENOMIC DNA]</scope>
    <source>
        <strain evidence="12">UoL-UT</strain>
    </source>
</reference>
<gene>
    <name evidence="12" type="ORF">B4U80_05635</name>
</gene>
<dbReference type="OrthoDB" id="6500128at2759"/>
<keyword evidence="7 9" id="KW-1133">Transmembrane helix</keyword>
<dbReference type="GO" id="GO:0090374">
    <property type="term" value="P:oligopeptide export from mitochondrion"/>
    <property type="evidence" value="ECO:0007669"/>
    <property type="project" value="TreeGrafter"/>
</dbReference>
<dbReference type="PROSITE" id="PS00211">
    <property type="entry name" value="ABC_TRANSPORTER_1"/>
    <property type="match status" value="1"/>
</dbReference>
<evidence type="ECO:0000259" key="11">
    <source>
        <dbReference type="PROSITE" id="PS50929"/>
    </source>
</evidence>
<evidence type="ECO:0000256" key="7">
    <source>
        <dbReference type="ARBA" id="ARBA00022989"/>
    </source>
</evidence>
<evidence type="ECO:0000259" key="10">
    <source>
        <dbReference type="PROSITE" id="PS50893"/>
    </source>
</evidence>
<keyword evidence="13" id="KW-1185">Reference proteome</keyword>
<evidence type="ECO:0000256" key="8">
    <source>
        <dbReference type="ARBA" id="ARBA00023136"/>
    </source>
</evidence>
<proteinExistence type="inferred from homology"/>
<dbReference type="STRING" id="299467.A0A443S3A5"/>
<evidence type="ECO:0000313" key="13">
    <source>
        <dbReference type="Proteomes" id="UP000288716"/>
    </source>
</evidence>
<evidence type="ECO:0000256" key="2">
    <source>
        <dbReference type="ARBA" id="ARBA00007577"/>
    </source>
</evidence>
<feature type="domain" description="ABC transporter" evidence="10">
    <location>
        <begin position="45"/>
        <end position="281"/>
    </location>
</feature>
<dbReference type="Proteomes" id="UP000288716">
    <property type="component" value="Unassembled WGS sequence"/>
</dbReference>
<dbReference type="PANTHER" id="PTHR43394:SF27">
    <property type="entry name" value="ATP-DEPENDENT TRANSLOCASE ABCB1-LIKE"/>
    <property type="match status" value="1"/>
</dbReference>
<protein>
    <submittedName>
        <fullName evidence="12">ABC transporter: subfamily ABCB/MDR-like protein</fullName>
    </submittedName>
</protein>
<accession>A0A443S3A5</accession>